<evidence type="ECO:0000256" key="1">
    <source>
        <dbReference type="SAM" id="MobiDB-lite"/>
    </source>
</evidence>
<sequence length="99" mass="10849">MAAPLLSLMLMAVLVLVCGGSPLSHSPRGAEEQAGRRGPHPGTALSLQPELQAERTERLAEDQREIITKQILQALAEIIPRECISDYQGWVDFGRRSTD</sequence>
<evidence type="ECO:0000313" key="4">
    <source>
        <dbReference type="Proteomes" id="UP000752171"/>
    </source>
</evidence>
<protein>
    <submittedName>
        <fullName evidence="3">Gastrin/cholecystokinin-like peptide</fullName>
    </submittedName>
</protein>
<reference evidence="3 4" key="1">
    <citation type="submission" date="2021-07" db="EMBL/GenBank/DDBJ databases">
        <authorList>
            <person name="Imarazene B."/>
            <person name="Zahm M."/>
            <person name="Klopp C."/>
            <person name="Cabau C."/>
            <person name="Beille S."/>
            <person name="Jouanno E."/>
            <person name="Castinel A."/>
            <person name="Lluch J."/>
            <person name="Gil L."/>
            <person name="Kuchtly C."/>
            <person name="Lopez Roques C."/>
            <person name="Donnadieu C."/>
            <person name="Parrinello H."/>
            <person name="Journot L."/>
            <person name="Du K."/>
            <person name="Schartl M."/>
            <person name="Retaux S."/>
            <person name="Guiguen Y."/>
        </authorList>
    </citation>
    <scope>NUCLEOTIDE SEQUENCE [LARGE SCALE GENOMIC DNA]</scope>
    <source>
        <strain evidence="3">Pach_M1</strain>
        <tissue evidence="3">Testis</tissue>
    </source>
</reference>
<accession>A0A8T2L780</accession>
<keyword evidence="2" id="KW-0732">Signal</keyword>
<feature type="region of interest" description="Disordered" evidence="1">
    <location>
        <begin position="24"/>
        <end position="59"/>
    </location>
</feature>
<organism evidence="3 4">
    <name type="scientific">Astyanax mexicanus</name>
    <name type="common">Blind cave fish</name>
    <name type="synonym">Astyanax fasciatus mexicanus</name>
    <dbReference type="NCBI Taxonomy" id="7994"/>
    <lineage>
        <taxon>Eukaryota</taxon>
        <taxon>Metazoa</taxon>
        <taxon>Chordata</taxon>
        <taxon>Craniata</taxon>
        <taxon>Vertebrata</taxon>
        <taxon>Euteleostomi</taxon>
        <taxon>Actinopterygii</taxon>
        <taxon>Neopterygii</taxon>
        <taxon>Teleostei</taxon>
        <taxon>Ostariophysi</taxon>
        <taxon>Characiformes</taxon>
        <taxon>Characoidei</taxon>
        <taxon>Acestrorhamphidae</taxon>
        <taxon>Acestrorhamphinae</taxon>
        <taxon>Astyanax</taxon>
    </lineage>
</organism>
<proteinExistence type="predicted"/>
<comment type="caution">
    <text evidence="3">The sequence shown here is derived from an EMBL/GenBank/DDBJ whole genome shotgun (WGS) entry which is preliminary data.</text>
</comment>
<feature type="chain" id="PRO_5035729174" evidence="2">
    <location>
        <begin position="20"/>
        <end position="99"/>
    </location>
</feature>
<gene>
    <name evidence="3" type="ORF">AMEX_G19313</name>
</gene>
<evidence type="ECO:0000313" key="3">
    <source>
        <dbReference type="EMBL" id="KAG9266667.1"/>
    </source>
</evidence>
<feature type="signal peptide" evidence="2">
    <location>
        <begin position="1"/>
        <end position="19"/>
    </location>
</feature>
<name>A0A8T2L780_ASTMX</name>
<evidence type="ECO:0000256" key="2">
    <source>
        <dbReference type="SAM" id="SignalP"/>
    </source>
</evidence>
<dbReference type="Proteomes" id="UP000752171">
    <property type="component" value="Unassembled WGS sequence"/>
</dbReference>
<dbReference type="EMBL" id="JAICCE010000016">
    <property type="protein sequence ID" value="KAG9266667.1"/>
    <property type="molecule type" value="Genomic_DNA"/>
</dbReference>
<dbReference type="AlphaFoldDB" id="A0A8T2L780"/>